<gene>
    <name evidence="1" type="ORF">WR25_00531</name>
</gene>
<name>A0A2A2KKP8_9BILA</name>
<dbReference type="AlphaFoldDB" id="A0A2A2KKP8"/>
<sequence>MVNVRPPPACTPMLNPAERITPFAERSRRGKAEQHARAAATANQAHPAFEEHAPALEVVAHQATGRDRFSHQYLTDRREVCAGAHRADAFATHQQVDLAYPRQTRACANADSERTVAKLLFGLVRIGQGQQATAGGGKHHRQPTPAGALVLPVADTQRQCDLHVHLRVVAAPFDAAVPYAQIGNSIATGTWTAP</sequence>
<keyword evidence="2" id="KW-1185">Reference proteome</keyword>
<protein>
    <submittedName>
        <fullName evidence="1">Uncharacterized protein</fullName>
    </submittedName>
</protein>
<evidence type="ECO:0000313" key="1">
    <source>
        <dbReference type="EMBL" id="PAV74616.1"/>
    </source>
</evidence>
<proteinExistence type="predicted"/>
<evidence type="ECO:0000313" key="2">
    <source>
        <dbReference type="Proteomes" id="UP000218231"/>
    </source>
</evidence>
<dbReference type="Proteomes" id="UP000218231">
    <property type="component" value="Unassembled WGS sequence"/>
</dbReference>
<dbReference type="EMBL" id="LIAE01008310">
    <property type="protein sequence ID" value="PAV74616.1"/>
    <property type="molecule type" value="Genomic_DNA"/>
</dbReference>
<comment type="caution">
    <text evidence="1">The sequence shown here is derived from an EMBL/GenBank/DDBJ whole genome shotgun (WGS) entry which is preliminary data.</text>
</comment>
<reference evidence="1 2" key="1">
    <citation type="journal article" date="2017" name="Curr. Biol.">
        <title>Genome architecture and evolution of a unichromosomal asexual nematode.</title>
        <authorList>
            <person name="Fradin H."/>
            <person name="Zegar C."/>
            <person name="Gutwein M."/>
            <person name="Lucas J."/>
            <person name="Kovtun M."/>
            <person name="Corcoran D."/>
            <person name="Baugh L.R."/>
            <person name="Kiontke K."/>
            <person name="Gunsalus K."/>
            <person name="Fitch D.H."/>
            <person name="Piano F."/>
        </authorList>
    </citation>
    <scope>NUCLEOTIDE SEQUENCE [LARGE SCALE GENOMIC DNA]</scope>
    <source>
        <strain evidence="1">PF1309</strain>
    </source>
</reference>
<organism evidence="1 2">
    <name type="scientific">Diploscapter pachys</name>
    <dbReference type="NCBI Taxonomy" id="2018661"/>
    <lineage>
        <taxon>Eukaryota</taxon>
        <taxon>Metazoa</taxon>
        <taxon>Ecdysozoa</taxon>
        <taxon>Nematoda</taxon>
        <taxon>Chromadorea</taxon>
        <taxon>Rhabditida</taxon>
        <taxon>Rhabditina</taxon>
        <taxon>Rhabditomorpha</taxon>
        <taxon>Rhabditoidea</taxon>
        <taxon>Rhabditidae</taxon>
        <taxon>Diploscapter</taxon>
    </lineage>
</organism>
<accession>A0A2A2KKP8</accession>